<dbReference type="PROSITE" id="PS50042">
    <property type="entry name" value="CNMP_BINDING_3"/>
    <property type="match status" value="1"/>
</dbReference>
<dbReference type="CDD" id="cd00038">
    <property type="entry name" value="CAP_ED"/>
    <property type="match status" value="1"/>
</dbReference>
<protein>
    <submittedName>
        <fullName evidence="2">cAMP-binding domain of CRP or a regulatory subunit of cAMP-dependent protein kinases</fullName>
    </submittedName>
</protein>
<dbReference type="Gene3D" id="2.60.120.10">
    <property type="entry name" value="Jelly Rolls"/>
    <property type="match status" value="1"/>
</dbReference>
<organism evidence="2 3">
    <name type="scientific">Daejeonella rubra</name>
    <dbReference type="NCBI Taxonomy" id="990371"/>
    <lineage>
        <taxon>Bacteria</taxon>
        <taxon>Pseudomonadati</taxon>
        <taxon>Bacteroidota</taxon>
        <taxon>Sphingobacteriia</taxon>
        <taxon>Sphingobacteriales</taxon>
        <taxon>Sphingobacteriaceae</taxon>
        <taxon>Daejeonella</taxon>
    </lineage>
</organism>
<dbReference type="Proteomes" id="UP000199226">
    <property type="component" value="Unassembled WGS sequence"/>
</dbReference>
<sequence length="195" mass="23205">MEDLLRQNIQRTIGKLVKDEEFELFSSYLFTRTFDKKSFLAEEGEHCKYVYFILKGSAYSYFVNEHGEKHAMQFALEGYWITDHFSFFSGKPGIYSIETLEPSKILVLNRENFENICNSNHHFEHFFRILIQNAFISQQYRLAKTNSEDAEHRYHEFSKLHPDFIQRIPQYLIASYLGIKPQSLSRIRNEKGHSK</sequence>
<dbReference type="EMBL" id="FNHH01000007">
    <property type="protein sequence ID" value="SDM18643.1"/>
    <property type="molecule type" value="Genomic_DNA"/>
</dbReference>
<evidence type="ECO:0000313" key="3">
    <source>
        <dbReference type="Proteomes" id="UP000199226"/>
    </source>
</evidence>
<dbReference type="GO" id="GO:0016301">
    <property type="term" value="F:kinase activity"/>
    <property type="evidence" value="ECO:0007669"/>
    <property type="project" value="UniProtKB-KW"/>
</dbReference>
<dbReference type="OrthoDB" id="1092431at2"/>
<keyword evidence="2" id="KW-0418">Kinase</keyword>
<dbReference type="InterPro" id="IPR018490">
    <property type="entry name" value="cNMP-bd_dom_sf"/>
</dbReference>
<gene>
    <name evidence="2" type="ORF">SAMN05421813_107112</name>
</gene>
<name>A0A1G9R5Z7_9SPHI</name>
<keyword evidence="3" id="KW-1185">Reference proteome</keyword>
<dbReference type="SUPFAM" id="SSF51206">
    <property type="entry name" value="cAMP-binding domain-like"/>
    <property type="match status" value="1"/>
</dbReference>
<reference evidence="3" key="1">
    <citation type="submission" date="2016-10" db="EMBL/GenBank/DDBJ databases">
        <authorList>
            <person name="Varghese N."/>
            <person name="Submissions S."/>
        </authorList>
    </citation>
    <scope>NUCLEOTIDE SEQUENCE [LARGE SCALE GENOMIC DNA]</scope>
    <source>
        <strain evidence="3">DSM 24536</strain>
    </source>
</reference>
<feature type="domain" description="Cyclic nucleotide-binding" evidence="1">
    <location>
        <begin position="13"/>
        <end position="116"/>
    </location>
</feature>
<dbReference type="Pfam" id="PF00027">
    <property type="entry name" value="cNMP_binding"/>
    <property type="match status" value="1"/>
</dbReference>
<accession>A0A1G9R5Z7</accession>
<dbReference type="STRING" id="990371.SAMN05421813_107112"/>
<dbReference type="InterPro" id="IPR000595">
    <property type="entry name" value="cNMP-bd_dom"/>
</dbReference>
<dbReference type="RefSeq" id="WP_090702694.1">
    <property type="nucleotide sequence ID" value="NZ_FNHH01000007.1"/>
</dbReference>
<evidence type="ECO:0000313" key="2">
    <source>
        <dbReference type="EMBL" id="SDM18643.1"/>
    </source>
</evidence>
<keyword evidence="2" id="KW-0808">Transferase</keyword>
<dbReference type="InterPro" id="IPR014710">
    <property type="entry name" value="RmlC-like_jellyroll"/>
</dbReference>
<evidence type="ECO:0000259" key="1">
    <source>
        <dbReference type="PROSITE" id="PS50042"/>
    </source>
</evidence>
<proteinExistence type="predicted"/>
<dbReference type="AlphaFoldDB" id="A0A1G9R5Z7"/>